<feature type="transmembrane region" description="Helical" evidence="1">
    <location>
        <begin position="44"/>
        <end position="62"/>
    </location>
</feature>
<dbReference type="InterPro" id="IPR018674">
    <property type="entry name" value="DUF2142_membrane"/>
</dbReference>
<gene>
    <name evidence="2" type="ORF">FHS77_003214</name>
</gene>
<proteinExistence type="predicted"/>
<organism evidence="2 3">
    <name type="scientific">Paenochrobactrum gallinarii</name>
    <dbReference type="NCBI Taxonomy" id="643673"/>
    <lineage>
        <taxon>Bacteria</taxon>
        <taxon>Pseudomonadati</taxon>
        <taxon>Pseudomonadota</taxon>
        <taxon>Alphaproteobacteria</taxon>
        <taxon>Hyphomicrobiales</taxon>
        <taxon>Brucellaceae</taxon>
        <taxon>Paenochrobactrum</taxon>
    </lineage>
</organism>
<keyword evidence="1" id="KW-0472">Membrane</keyword>
<dbReference type="AlphaFoldDB" id="A0A841M1K7"/>
<keyword evidence="1" id="KW-0812">Transmembrane</keyword>
<reference evidence="2 3" key="1">
    <citation type="submission" date="2020-08" db="EMBL/GenBank/DDBJ databases">
        <title>Genomic Encyclopedia of Type Strains, Phase IV (KMG-IV): sequencing the most valuable type-strain genomes for metagenomic binning, comparative biology and taxonomic classification.</title>
        <authorList>
            <person name="Goeker M."/>
        </authorList>
    </citation>
    <scope>NUCLEOTIDE SEQUENCE [LARGE SCALE GENOMIC DNA]</scope>
    <source>
        <strain evidence="2 3">DSM 22336</strain>
    </source>
</reference>
<evidence type="ECO:0000313" key="3">
    <source>
        <dbReference type="Proteomes" id="UP000555393"/>
    </source>
</evidence>
<feature type="transmembrane region" description="Helical" evidence="1">
    <location>
        <begin position="106"/>
        <end position="125"/>
    </location>
</feature>
<dbReference type="EMBL" id="JACIIU010000053">
    <property type="protein sequence ID" value="MBB6262632.1"/>
    <property type="molecule type" value="Genomic_DNA"/>
</dbReference>
<name>A0A841M1K7_9HYPH</name>
<feature type="transmembrane region" description="Helical" evidence="1">
    <location>
        <begin position="74"/>
        <end position="94"/>
    </location>
</feature>
<evidence type="ECO:0000256" key="1">
    <source>
        <dbReference type="SAM" id="Phobius"/>
    </source>
</evidence>
<keyword evidence="3" id="KW-1185">Reference proteome</keyword>
<feature type="transmembrane region" description="Helical" evidence="1">
    <location>
        <begin position="137"/>
        <end position="159"/>
    </location>
</feature>
<comment type="caution">
    <text evidence="2">The sequence shown here is derived from an EMBL/GenBank/DDBJ whole genome shotgun (WGS) entry which is preliminary data.</text>
</comment>
<sequence length="160" mass="17949">MRGSRQNPFSIFQIAKETIATRSTFYIESAVGIFGWLDTPMPKWYYLAMIAAISIATIAHIFEIKTNDKPLQLSLFSSCVIYSAAVFASLYLYYTPVGAPAVYGVQGRYLLVSAIILSVATPSIMRGHQSMILTVPVIWLIQLICAIESFRVIVFRYYLS</sequence>
<protein>
    <submittedName>
        <fullName evidence="2">Putative membrane protein</fullName>
    </submittedName>
</protein>
<dbReference type="Pfam" id="PF09913">
    <property type="entry name" value="DUF2142"/>
    <property type="match status" value="1"/>
</dbReference>
<accession>A0A841M1K7</accession>
<evidence type="ECO:0000313" key="2">
    <source>
        <dbReference type="EMBL" id="MBB6262632.1"/>
    </source>
</evidence>
<keyword evidence="1" id="KW-1133">Transmembrane helix</keyword>
<dbReference type="Proteomes" id="UP000555393">
    <property type="component" value="Unassembled WGS sequence"/>
</dbReference>